<evidence type="ECO:0000313" key="2">
    <source>
        <dbReference type="Proteomes" id="UP000425960"/>
    </source>
</evidence>
<dbReference type="KEGG" id="dov:DSCO28_21390"/>
<name>A0A5K7ZRG8_9BACT</name>
<dbReference type="Proteomes" id="UP000425960">
    <property type="component" value="Chromosome"/>
</dbReference>
<dbReference type="EMBL" id="AP021876">
    <property type="protein sequence ID" value="BBO81573.1"/>
    <property type="molecule type" value="Genomic_DNA"/>
</dbReference>
<proteinExistence type="predicted"/>
<dbReference type="AlphaFoldDB" id="A0A5K7ZRG8"/>
<sequence>MHLINSSRFVHRLKNSQPDGITLFVEFIGKQAADKLLDDILSSEDFVAKLRHAPPGQVVRLMKYLGPFRAKCLLYKLATDDDYFEILLFKDRSGAGVAVLNFAGDEYIHKQIRLKIENSGYEPLLALSPQGVAKCLEYIGGDTVGDMADRVAKDERYFSLLCKSQPDDVAQLSLLLSSEIRAEVNTQLLHSEEFKEKLMTLRPAELLAFLNTIEQSEAKILLRKFIEEHNYISVLKSTPPTFVVYFLKKLDTDLRDRAIMHLLQKKSYMQVLMKSPLREIVNFLKYVNPITAREIINNLDNSETFYRQLKQTHGIQLAPYLEVVDELLFSSVESKAPSLMVLKKWWQPLKQSGPTGGFDFSSIGYLLPYILCRDANFLKEIIDWIYIYDVAFETWVQKTPIRRILRFRKGLQDANVNFRRDLWELMRERILDDKFRYR</sequence>
<gene>
    <name evidence="1" type="ORF">DSCO28_21390</name>
</gene>
<reference evidence="1 2" key="1">
    <citation type="submission" date="2019-11" db="EMBL/GenBank/DDBJ databases">
        <title>Comparative genomics of hydrocarbon-degrading Desulfosarcina strains.</title>
        <authorList>
            <person name="Watanabe M."/>
            <person name="Kojima H."/>
            <person name="Fukui M."/>
        </authorList>
    </citation>
    <scope>NUCLEOTIDE SEQUENCE [LARGE SCALE GENOMIC DNA]</scope>
    <source>
        <strain evidence="1 2">28bB2T</strain>
    </source>
</reference>
<organism evidence="1 2">
    <name type="scientific">Desulfosarcina ovata subsp. sediminis</name>
    <dbReference type="NCBI Taxonomy" id="885957"/>
    <lineage>
        <taxon>Bacteria</taxon>
        <taxon>Pseudomonadati</taxon>
        <taxon>Thermodesulfobacteriota</taxon>
        <taxon>Desulfobacteria</taxon>
        <taxon>Desulfobacterales</taxon>
        <taxon>Desulfosarcinaceae</taxon>
        <taxon>Desulfosarcina</taxon>
    </lineage>
</organism>
<protein>
    <submittedName>
        <fullName evidence="1">Uncharacterized protein</fullName>
    </submittedName>
</protein>
<evidence type="ECO:0000313" key="1">
    <source>
        <dbReference type="EMBL" id="BBO81573.1"/>
    </source>
</evidence>
<accession>A0A5K7ZRG8</accession>